<name>A0A081BBP7_9HYPH</name>
<evidence type="ECO:0000256" key="5">
    <source>
        <dbReference type="RuleBase" id="RU003684"/>
    </source>
</evidence>
<dbReference type="PROSITE" id="PS51409">
    <property type="entry name" value="ARGINASE_2"/>
    <property type="match status" value="1"/>
</dbReference>
<dbReference type="eggNOG" id="COG0010">
    <property type="taxonomic scope" value="Bacteria"/>
</dbReference>
<protein>
    <submittedName>
        <fullName evidence="6">Agmatinase</fullName>
    </submittedName>
</protein>
<evidence type="ECO:0000313" key="6">
    <source>
        <dbReference type="EMBL" id="GAK45465.1"/>
    </source>
</evidence>
<dbReference type="PANTHER" id="PTHR11358:SF26">
    <property type="entry name" value="GUANIDINO ACID HYDROLASE, MITOCHONDRIAL"/>
    <property type="match status" value="1"/>
</dbReference>
<gene>
    <name evidence="6" type="ORF">M2A_1964</name>
</gene>
<feature type="binding site" evidence="4">
    <location>
        <position position="165"/>
    </location>
    <ligand>
        <name>Mn(2+)</name>
        <dbReference type="ChEBI" id="CHEBI:29035"/>
        <label>1</label>
    </ligand>
</feature>
<dbReference type="CDD" id="cd11592">
    <property type="entry name" value="Agmatinase_PAH"/>
    <property type="match status" value="1"/>
</dbReference>
<dbReference type="InterPro" id="IPR006035">
    <property type="entry name" value="Ureohydrolase"/>
</dbReference>
<dbReference type="Proteomes" id="UP000028702">
    <property type="component" value="Unassembled WGS sequence"/>
</dbReference>
<evidence type="ECO:0000256" key="3">
    <source>
        <dbReference type="ARBA" id="ARBA00022801"/>
    </source>
</evidence>
<comment type="caution">
    <text evidence="6">The sequence shown here is derived from an EMBL/GenBank/DDBJ whole genome shotgun (WGS) entry which is preliminary data.</text>
</comment>
<dbReference type="Pfam" id="PF00491">
    <property type="entry name" value="Arginase"/>
    <property type="match status" value="1"/>
</dbReference>
<feature type="binding site" evidence="4">
    <location>
        <position position="249"/>
    </location>
    <ligand>
        <name>Mn(2+)</name>
        <dbReference type="ChEBI" id="CHEBI:29035"/>
        <label>1</label>
    </ligand>
</feature>
<proteinExistence type="inferred from homology"/>
<keyword evidence="4" id="KW-0464">Manganese</keyword>
<dbReference type="Gene3D" id="3.40.800.10">
    <property type="entry name" value="Ureohydrolase domain"/>
    <property type="match status" value="1"/>
</dbReference>
<evidence type="ECO:0000313" key="7">
    <source>
        <dbReference type="Proteomes" id="UP000028702"/>
    </source>
</evidence>
<dbReference type="PROSITE" id="PS01053">
    <property type="entry name" value="ARGINASE_1"/>
    <property type="match status" value="1"/>
</dbReference>
<dbReference type="NCBIfam" id="TIGR01230">
    <property type="entry name" value="agmatinase"/>
    <property type="match status" value="1"/>
</dbReference>
<keyword evidence="7" id="KW-1185">Reference proteome</keyword>
<dbReference type="PANTHER" id="PTHR11358">
    <property type="entry name" value="ARGINASE/AGMATINASE"/>
    <property type="match status" value="1"/>
</dbReference>
<keyword evidence="2 4" id="KW-0479">Metal-binding</keyword>
<feature type="binding site" evidence="4">
    <location>
        <position position="142"/>
    </location>
    <ligand>
        <name>Mn(2+)</name>
        <dbReference type="ChEBI" id="CHEBI:29035"/>
        <label>1</label>
    </ligand>
</feature>
<comment type="cofactor">
    <cofactor evidence="4">
        <name>Mn(2+)</name>
        <dbReference type="ChEBI" id="CHEBI:29035"/>
    </cofactor>
    <text evidence="4">Binds 2 manganese ions per subunit.</text>
</comment>
<dbReference type="RefSeq" id="WP_045446508.1">
    <property type="nucleotide sequence ID" value="NZ_BBIO01000009.1"/>
</dbReference>
<dbReference type="PIRSF" id="PIRSF036979">
    <property type="entry name" value="Arginase"/>
    <property type="match status" value="1"/>
</dbReference>
<dbReference type="GO" id="GO:0033389">
    <property type="term" value="P:putrescine biosynthetic process from arginine, via agmatine"/>
    <property type="evidence" value="ECO:0007669"/>
    <property type="project" value="TreeGrafter"/>
</dbReference>
<feature type="binding site" evidence="4">
    <location>
        <position position="167"/>
    </location>
    <ligand>
        <name>Mn(2+)</name>
        <dbReference type="ChEBI" id="CHEBI:29035"/>
        <label>1</label>
    </ligand>
</feature>
<dbReference type="GO" id="GO:0008783">
    <property type="term" value="F:agmatinase activity"/>
    <property type="evidence" value="ECO:0007669"/>
    <property type="project" value="TreeGrafter"/>
</dbReference>
<reference evidence="6 7" key="1">
    <citation type="submission" date="2014-07" db="EMBL/GenBank/DDBJ databases">
        <title>Tepidicaulis marinum gen. nov., sp. nov., a novel marine bacterium denitrifying nitrate to nitrous oxide strictly under microaerobic conditions.</title>
        <authorList>
            <person name="Takeuchi M."/>
            <person name="Yamagishi T."/>
            <person name="Kamagata Y."/>
            <person name="Oshima K."/>
            <person name="Hattori M."/>
            <person name="Katayama T."/>
            <person name="Hanada S."/>
            <person name="Tamaki H."/>
            <person name="Marumo K."/>
            <person name="Maeda H."/>
            <person name="Nedachi M."/>
            <person name="Iwasaki W."/>
            <person name="Suwa Y."/>
            <person name="Sakata S."/>
        </authorList>
    </citation>
    <scope>NUCLEOTIDE SEQUENCE [LARGE SCALE GENOMIC DNA]</scope>
    <source>
        <strain evidence="6 7">MA2</strain>
    </source>
</reference>
<dbReference type="GO" id="GO:0046872">
    <property type="term" value="F:metal ion binding"/>
    <property type="evidence" value="ECO:0007669"/>
    <property type="project" value="UniProtKB-KW"/>
</dbReference>
<dbReference type="InterPro" id="IPR023696">
    <property type="entry name" value="Ureohydrolase_dom_sf"/>
</dbReference>
<feature type="binding site" evidence="4">
    <location>
        <position position="169"/>
    </location>
    <ligand>
        <name>Mn(2+)</name>
        <dbReference type="ChEBI" id="CHEBI:29035"/>
        <label>1</label>
    </ligand>
</feature>
<organism evidence="6 7">
    <name type="scientific">Tepidicaulis marinus</name>
    <dbReference type="NCBI Taxonomy" id="1333998"/>
    <lineage>
        <taxon>Bacteria</taxon>
        <taxon>Pseudomonadati</taxon>
        <taxon>Pseudomonadota</taxon>
        <taxon>Alphaproteobacteria</taxon>
        <taxon>Hyphomicrobiales</taxon>
        <taxon>Parvibaculaceae</taxon>
        <taxon>Tepidicaulis</taxon>
    </lineage>
</organism>
<evidence type="ECO:0000256" key="2">
    <source>
        <dbReference type="ARBA" id="ARBA00022723"/>
    </source>
</evidence>
<accession>A0A081BBP7</accession>
<evidence type="ECO:0000256" key="4">
    <source>
        <dbReference type="PIRSR" id="PIRSR036979-1"/>
    </source>
</evidence>
<dbReference type="InterPro" id="IPR020855">
    <property type="entry name" value="Ureohydrolase_Mn_BS"/>
</dbReference>
<dbReference type="InterPro" id="IPR005925">
    <property type="entry name" value="Agmatinase-rel"/>
</dbReference>
<dbReference type="STRING" id="1333998.M2A_1964"/>
<dbReference type="EMBL" id="BBIO01000009">
    <property type="protein sequence ID" value="GAK45465.1"/>
    <property type="molecule type" value="Genomic_DNA"/>
</dbReference>
<dbReference type="SUPFAM" id="SSF52768">
    <property type="entry name" value="Arginase/deacetylase"/>
    <property type="match status" value="1"/>
</dbReference>
<evidence type="ECO:0000256" key="1">
    <source>
        <dbReference type="ARBA" id="ARBA00009227"/>
    </source>
</evidence>
<dbReference type="NCBIfam" id="NF002564">
    <property type="entry name" value="PRK02190.1"/>
    <property type="match status" value="1"/>
</dbReference>
<feature type="binding site" evidence="4">
    <location>
        <position position="247"/>
    </location>
    <ligand>
        <name>Mn(2+)</name>
        <dbReference type="ChEBI" id="CHEBI:29035"/>
        <label>1</label>
    </ligand>
</feature>
<comment type="similarity">
    <text evidence="1">Belongs to the arginase family. Agmatinase subfamily.</text>
</comment>
<dbReference type="AlphaFoldDB" id="A0A081BBP7"/>
<keyword evidence="3 5" id="KW-0378">Hydrolase</keyword>
<sequence length="322" mass="35367">MSDYDASQVGQEKGDAAFMRERPYGASYEPTYSGALSFLRTRYTRDLTGADIAVTGIPFDLATTGRSGARFGPRGIRAASTNLAWDWPQGWDFNPLDRLAVVDAGDCVFDPGRPESWLEKMEEHARAILAEDTAMLTLGGDHFITYPLIRAHAAKYGPLSLIHFDAHSDTWEDEEGRIDHGTMFYHAKEQGLIVPERSIQLGLRTHNSKTHGFNMIRAPEFCRMEPDAIAKAVKEKVGDHPAYLTFDIDCLDPVYAPGTGTPCAGGPTTRQVLDVLRALEGVNIIGMDVVEVAPIYDVSEITSLAAATIAYQMLALYAAKHK</sequence>